<reference evidence="3 4" key="1">
    <citation type="submission" date="2021-02" db="EMBL/GenBank/DDBJ databases">
        <title>Leishmania (Mundinia) enrietti genome sequencing and assembly.</title>
        <authorList>
            <person name="Almutairi H."/>
            <person name="Gatherer D."/>
        </authorList>
    </citation>
    <scope>NUCLEOTIDE SEQUENCE [LARGE SCALE GENOMIC DNA]</scope>
    <source>
        <strain evidence="3">CUR178</strain>
    </source>
</reference>
<evidence type="ECO:0000313" key="3">
    <source>
        <dbReference type="EMBL" id="KAG5477388.1"/>
    </source>
</evidence>
<accession>A0A836HIL7</accession>
<protein>
    <submittedName>
        <fullName evidence="3">Uncharacterized protein</fullName>
    </submittedName>
</protein>
<keyword evidence="4" id="KW-1185">Reference proteome</keyword>
<keyword evidence="1" id="KW-0812">Transmembrane</keyword>
<name>A0A836HIL7_LEIEN</name>
<dbReference type="OrthoDB" id="268195at2759"/>
<keyword evidence="1" id="KW-1133">Transmembrane helix</keyword>
<dbReference type="AlphaFoldDB" id="A0A836HIL7"/>
<sequence length="82" mass="8664">MPLCRSLSSLPDSKFVPYTYYFASGGVLSAVRGLWRFPLCAAKKLQSGLPLVRSASRVNAAASNGSANVDVEQLAIISTTAD</sequence>
<evidence type="ECO:0000256" key="1">
    <source>
        <dbReference type="SAM" id="Phobius"/>
    </source>
</evidence>
<feature type="transmembrane region" description="Helical" evidence="1">
    <location>
        <begin position="15"/>
        <end position="35"/>
    </location>
</feature>
<comment type="caution">
    <text evidence="3">The sequence shown here is derived from an EMBL/GenBank/DDBJ whole genome shotgun (WGS) entry which is preliminary data.</text>
</comment>
<dbReference type="GeneID" id="94169028"/>
<dbReference type="Proteomes" id="UP000674179">
    <property type="component" value="Chromosome 34"/>
</dbReference>
<keyword evidence="1" id="KW-0472">Membrane</keyword>
<dbReference type="EMBL" id="JAFHKP010000025">
    <property type="protein sequence ID" value="KAG5477388.1"/>
    <property type="molecule type" value="Genomic_DNA"/>
</dbReference>
<evidence type="ECO:0000313" key="2">
    <source>
        <dbReference type="EMBL" id="KAG5468914.1"/>
    </source>
</evidence>
<evidence type="ECO:0000313" key="4">
    <source>
        <dbReference type="Proteomes" id="UP000674179"/>
    </source>
</evidence>
<dbReference type="EMBL" id="JAFHKP010000034">
    <property type="protein sequence ID" value="KAG5468914.1"/>
    <property type="molecule type" value="Genomic_DNA"/>
</dbReference>
<dbReference type="KEGG" id="lenr:94169028"/>
<proteinExistence type="predicted"/>
<gene>
    <name evidence="2" type="ORF">CUR178_01750</name>
    <name evidence="3" type="ORF">CUR178_05091</name>
</gene>
<dbReference type="Proteomes" id="UP000674179">
    <property type="component" value="Chromosome 25"/>
</dbReference>
<organism evidence="3 4">
    <name type="scientific">Leishmania enriettii</name>
    <dbReference type="NCBI Taxonomy" id="5663"/>
    <lineage>
        <taxon>Eukaryota</taxon>
        <taxon>Discoba</taxon>
        <taxon>Euglenozoa</taxon>
        <taxon>Kinetoplastea</taxon>
        <taxon>Metakinetoplastina</taxon>
        <taxon>Trypanosomatida</taxon>
        <taxon>Trypanosomatidae</taxon>
        <taxon>Leishmaniinae</taxon>
        <taxon>Leishmania</taxon>
    </lineage>
</organism>
<dbReference type="RefSeq" id="XP_067689621.1">
    <property type="nucleotide sequence ID" value="XM_067833518.1"/>
</dbReference>